<dbReference type="PANTHER" id="PTHR35526">
    <property type="entry name" value="ANTI-SIGMA-F FACTOR RSBW-RELATED"/>
    <property type="match status" value="1"/>
</dbReference>
<dbReference type="Proteomes" id="UP000656042">
    <property type="component" value="Unassembled WGS sequence"/>
</dbReference>
<dbReference type="InterPro" id="IPR036890">
    <property type="entry name" value="HATPase_C_sf"/>
</dbReference>
<dbReference type="EMBL" id="BMMX01000037">
    <property type="protein sequence ID" value="GGL11792.1"/>
    <property type="molecule type" value="Genomic_DNA"/>
</dbReference>
<comment type="caution">
    <text evidence="3">The sequence shown here is derived from an EMBL/GenBank/DDBJ whole genome shotgun (WGS) entry which is preliminary data.</text>
</comment>
<dbReference type="Gene3D" id="3.30.565.10">
    <property type="entry name" value="Histidine kinase-like ATPase, C-terminal domain"/>
    <property type="match status" value="1"/>
</dbReference>
<evidence type="ECO:0000259" key="2">
    <source>
        <dbReference type="Pfam" id="PF13581"/>
    </source>
</evidence>
<keyword evidence="1" id="KW-0723">Serine/threonine-protein kinase</keyword>
<keyword evidence="1" id="KW-0808">Transferase</keyword>
<dbReference type="Pfam" id="PF13581">
    <property type="entry name" value="HATPase_c_2"/>
    <property type="match status" value="1"/>
</dbReference>
<accession>A0A8J3FRH7</accession>
<dbReference type="InterPro" id="IPR050267">
    <property type="entry name" value="Anti-sigma-factor_SerPK"/>
</dbReference>
<evidence type="ECO:0000313" key="4">
    <source>
        <dbReference type="Proteomes" id="UP000656042"/>
    </source>
</evidence>
<keyword evidence="1" id="KW-0418">Kinase</keyword>
<protein>
    <recommendedName>
        <fullName evidence="2">Histidine kinase/HSP90-like ATPase domain-containing protein</fullName>
    </recommendedName>
</protein>
<organism evidence="3 4">
    <name type="scientific">Mangrovihabitans endophyticus</name>
    <dbReference type="NCBI Taxonomy" id="1751298"/>
    <lineage>
        <taxon>Bacteria</taxon>
        <taxon>Bacillati</taxon>
        <taxon>Actinomycetota</taxon>
        <taxon>Actinomycetes</taxon>
        <taxon>Micromonosporales</taxon>
        <taxon>Micromonosporaceae</taxon>
        <taxon>Mangrovihabitans</taxon>
    </lineage>
</organism>
<name>A0A8J3FRH7_9ACTN</name>
<keyword evidence="4" id="KW-1185">Reference proteome</keyword>
<dbReference type="InterPro" id="IPR003594">
    <property type="entry name" value="HATPase_dom"/>
</dbReference>
<dbReference type="AlphaFoldDB" id="A0A8J3FRH7"/>
<dbReference type="PANTHER" id="PTHR35526:SF3">
    <property type="entry name" value="ANTI-SIGMA-F FACTOR RSBW"/>
    <property type="match status" value="1"/>
</dbReference>
<dbReference type="CDD" id="cd16936">
    <property type="entry name" value="HATPase_RsbW-like"/>
    <property type="match status" value="1"/>
</dbReference>
<reference evidence="3" key="2">
    <citation type="submission" date="2020-09" db="EMBL/GenBank/DDBJ databases">
        <authorList>
            <person name="Sun Q."/>
            <person name="Zhou Y."/>
        </authorList>
    </citation>
    <scope>NUCLEOTIDE SEQUENCE</scope>
    <source>
        <strain evidence="3">CGMCC 4.7299</strain>
    </source>
</reference>
<dbReference type="GO" id="GO:0004674">
    <property type="term" value="F:protein serine/threonine kinase activity"/>
    <property type="evidence" value="ECO:0007669"/>
    <property type="project" value="UniProtKB-KW"/>
</dbReference>
<proteinExistence type="predicted"/>
<evidence type="ECO:0000256" key="1">
    <source>
        <dbReference type="ARBA" id="ARBA00022527"/>
    </source>
</evidence>
<dbReference type="SUPFAM" id="SSF55874">
    <property type="entry name" value="ATPase domain of HSP90 chaperone/DNA topoisomerase II/histidine kinase"/>
    <property type="match status" value="1"/>
</dbReference>
<sequence length="165" mass="17539">MNAAPEFGVGGCVVGRYSVMSEWGVRRPPASDEELARWTVAQAPQLQLLRAGLQDAVLHHADLDEIEVADRVDLAERIAIVATELAGNALRHGHPPTVVVLQRSQNRLVVDVLDGDSHSVPAVVERAPGEGGLGLVLTERLAENVGWYPTAAGGKGVWAAFALAR</sequence>
<reference evidence="3" key="1">
    <citation type="journal article" date="2014" name="Int. J. Syst. Evol. Microbiol.">
        <title>Complete genome sequence of Corynebacterium casei LMG S-19264T (=DSM 44701T), isolated from a smear-ripened cheese.</title>
        <authorList>
            <consortium name="US DOE Joint Genome Institute (JGI-PGF)"/>
            <person name="Walter F."/>
            <person name="Albersmeier A."/>
            <person name="Kalinowski J."/>
            <person name="Ruckert C."/>
        </authorList>
    </citation>
    <scope>NUCLEOTIDE SEQUENCE</scope>
    <source>
        <strain evidence="3">CGMCC 4.7299</strain>
    </source>
</reference>
<gene>
    <name evidence="3" type="ORF">GCM10012284_53150</name>
</gene>
<feature type="domain" description="Histidine kinase/HSP90-like ATPase" evidence="2">
    <location>
        <begin position="44"/>
        <end position="158"/>
    </location>
</feature>
<evidence type="ECO:0000313" key="3">
    <source>
        <dbReference type="EMBL" id="GGL11792.1"/>
    </source>
</evidence>